<dbReference type="Proteomes" id="UP000188268">
    <property type="component" value="Unassembled WGS sequence"/>
</dbReference>
<evidence type="ECO:0000313" key="1">
    <source>
        <dbReference type="EMBL" id="OMO93527.1"/>
    </source>
</evidence>
<dbReference type="Gramene" id="OMO93527">
    <property type="protein sequence ID" value="OMO93527"/>
    <property type="gene ID" value="CCACVL1_06457"/>
</dbReference>
<proteinExistence type="predicted"/>
<dbReference type="EMBL" id="AWWV01008074">
    <property type="protein sequence ID" value="OMO93527.1"/>
    <property type="molecule type" value="Genomic_DNA"/>
</dbReference>
<name>A0A1R3JFA1_COCAP</name>
<protein>
    <submittedName>
        <fullName evidence="1">Uncharacterized protein</fullName>
    </submittedName>
</protein>
<gene>
    <name evidence="1" type="ORF">CCACVL1_06457</name>
</gene>
<reference evidence="1 2" key="1">
    <citation type="submission" date="2013-09" db="EMBL/GenBank/DDBJ databases">
        <title>Corchorus capsularis genome sequencing.</title>
        <authorList>
            <person name="Alam M."/>
            <person name="Haque M.S."/>
            <person name="Islam M.S."/>
            <person name="Emdad E.M."/>
            <person name="Islam M.M."/>
            <person name="Ahmed B."/>
            <person name="Halim A."/>
            <person name="Hossen Q.M.M."/>
            <person name="Hossain M.Z."/>
            <person name="Ahmed R."/>
            <person name="Khan M.M."/>
            <person name="Islam R."/>
            <person name="Rashid M.M."/>
            <person name="Khan S.A."/>
            <person name="Rahman M.S."/>
            <person name="Alam M."/>
        </authorList>
    </citation>
    <scope>NUCLEOTIDE SEQUENCE [LARGE SCALE GENOMIC DNA]</scope>
    <source>
        <strain evidence="2">cv. CVL-1</strain>
        <tissue evidence="1">Whole seedling</tissue>
    </source>
</reference>
<sequence length="20" mass="2304">MASDAGGFEHFIFKKKFLTE</sequence>
<evidence type="ECO:0000313" key="2">
    <source>
        <dbReference type="Proteomes" id="UP000188268"/>
    </source>
</evidence>
<accession>A0A1R3JFA1</accession>
<keyword evidence="2" id="KW-1185">Reference proteome</keyword>
<organism evidence="1 2">
    <name type="scientific">Corchorus capsularis</name>
    <name type="common">Jute</name>
    <dbReference type="NCBI Taxonomy" id="210143"/>
    <lineage>
        <taxon>Eukaryota</taxon>
        <taxon>Viridiplantae</taxon>
        <taxon>Streptophyta</taxon>
        <taxon>Embryophyta</taxon>
        <taxon>Tracheophyta</taxon>
        <taxon>Spermatophyta</taxon>
        <taxon>Magnoliopsida</taxon>
        <taxon>eudicotyledons</taxon>
        <taxon>Gunneridae</taxon>
        <taxon>Pentapetalae</taxon>
        <taxon>rosids</taxon>
        <taxon>malvids</taxon>
        <taxon>Malvales</taxon>
        <taxon>Malvaceae</taxon>
        <taxon>Grewioideae</taxon>
        <taxon>Apeibeae</taxon>
        <taxon>Corchorus</taxon>
    </lineage>
</organism>
<comment type="caution">
    <text evidence="1">The sequence shown here is derived from an EMBL/GenBank/DDBJ whole genome shotgun (WGS) entry which is preliminary data.</text>
</comment>
<dbReference type="AlphaFoldDB" id="A0A1R3JFA1"/>